<dbReference type="RefSeq" id="XP_019916192.1">
    <property type="nucleotide sequence ID" value="XM_020060518.1"/>
</dbReference>
<feature type="domain" description="Plasmodium RESA N-terminal" evidence="2">
    <location>
        <begin position="164"/>
        <end position="236"/>
    </location>
</feature>
<proteinExistence type="predicted"/>
<keyword evidence="1" id="KW-0472">Membrane</keyword>
<reference evidence="4" key="1">
    <citation type="submission" date="2016-06" db="EMBL/GenBank/DDBJ databases">
        <title>First high quality genome sequence of Plasmodium coatneyi using continuous long reads from single molecule, real-time sequencing.</title>
        <authorList>
            <person name="Chien J.-T."/>
            <person name="Pakala S.B."/>
            <person name="Geraldo J.A."/>
            <person name="Lapp S.A."/>
            <person name="Barnwell J.W."/>
            <person name="Kissinger J.C."/>
            <person name="Galinski M.R."/>
            <person name="Humphrey J.C."/>
        </authorList>
    </citation>
    <scope>NUCLEOTIDE SEQUENCE [LARGE SCALE GENOMIC DNA]</scope>
    <source>
        <strain evidence="4">Hackeri</strain>
    </source>
</reference>
<dbReference type="Proteomes" id="UP000092716">
    <property type="component" value="Chromosome 12"/>
</dbReference>
<evidence type="ECO:0000259" key="2">
    <source>
        <dbReference type="Pfam" id="PF09687"/>
    </source>
</evidence>
<name>A0A1B1E3G4_9APIC</name>
<accession>A0A1B1E3G4</accession>
<sequence>MAAIKIVFPKDRRLWVYPLLVMYFVLVWIESQSFNGTTRVGTFTGTYPSGRSRILSGLGLSLKNSIFTENDYAPGRNLLDRTVVEPAIENVVEAALGNVVEAALSNVVEPVLSNQCSGGCPQQLYEADARPYCSTVYPNWTNRILDRYRPMLPYGCTHHELSRNLIDKEILNMPQELFFWFSKSKAFISYFYYGIYLERKYYAMVDDLNKWFSSVAEASNLPHDYKLEWWEECNIDGKDNDEYQ</sequence>
<evidence type="ECO:0000313" key="3">
    <source>
        <dbReference type="EMBL" id="ANQ09497.1"/>
    </source>
</evidence>
<evidence type="ECO:0000313" key="4">
    <source>
        <dbReference type="Proteomes" id="UP000092716"/>
    </source>
</evidence>
<dbReference type="VEuPathDB" id="PlasmoDB:PCOAH_00037270"/>
<keyword evidence="1" id="KW-0812">Transmembrane</keyword>
<feature type="transmembrane region" description="Helical" evidence="1">
    <location>
        <begin position="12"/>
        <end position="29"/>
    </location>
</feature>
<evidence type="ECO:0000256" key="1">
    <source>
        <dbReference type="SAM" id="Phobius"/>
    </source>
</evidence>
<dbReference type="GeneID" id="30910458"/>
<dbReference type="InterPro" id="IPR019111">
    <property type="entry name" value="PRESA_N"/>
</dbReference>
<dbReference type="EMBL" id="CP016250">
    <property type="protein sequence ID" value="ANQ09497.1"/>
    <property type="molecule type" value="Genomic_DNA"/>
</dbReference>
<dbReference type="AlphaFoldDB" id="A0A1B1E3G4"/>
<organism evidence="3 4">
    <name type="scientific">Plasmodium coatneyi</name>
    <dbReference type="NCBI Taxonomy" id="208452"/>
    <lineage>
        <taxon>Eukaryota</taxon>
        <taxon>Sar</taxon>
        <taxon>Alveolata</taxon>
        <taxon>Apicomplexa</taxon>
        <taxon>Aconoidasida</taxon>
        <taxon>Haemosporida</taxon>
        <taxon>Plasmodiidae</taxon>
        <taxon>Plasmodium</taxon>
    </lineage>
</organism>
<keyword evidence="1" id="KW-1133">Transmembrane helix</keyword>
<dbReference type="Gene3D" id="6.10.280.180">
    <property type="entry name" value="Plasmodium RESA, N-terminal helical domain"/>
    <property type="match status" value="1"/>
</dbReference>
<dbReference type="Pfam" id="PF09687">
    <property type="entry name" value="PRESAN"/>
    <property type="match status" value="1"/>
</dbReference>
<protein>
    <recommendedName>
        <fullName evidence="2">Plasmodium RESA N-terminal domain-containing protein</fullName>
    </recommendedName>
</protein>
<dbReference type="InterPro" id="IPR044885">
    <property type="entry name" value="PRESA_N_sf"/>
</dbReference>
<keyword evidence="4" id="KW-1185">Reference proteome</keyword>
<gene>
    <name evidence="3" type="ORF">PCOAH_00037270</name>
</gene>
<dbReference type="KEGG" id="pcot:PCOAH_00037270"/>